<dbReference type="EMBL" id="RRCH01000017">
    <property type="protein sequence ID" value="RRJ31017.1"/>
    <property type="molecule type" value="Genomic_DNA"/>
</dbReference>
<evidence type="ECO:0000313" key="3">
    <source>
        <dbReference type="EMBL" id="RRJ31017.1"/>
    </source>
</evidence>
<dbReference type="Proteomes" id="UP000282322">
    <property type="component" value="Unassembled WGS sequence"/>
</dbReference>
<comment type="caution">
    <text evidence="3">The sequence shown here is derived from an EMBL/GenBank/DDBJ whole genome shotgun (WGS) entry which is preliminary data.</text>
</comment>
<organism evidence="3 4">
    <name type="scientific">Halocatena pleomorpha</name>
    <dbReference type="NCBI Taxonomy" id="1785090"/>
    <lineage>
        <taxon>Archaea</taxon>
        <taxon>Methanobacteriati</taxon>
        <taxon>Methanobacteriota</taxon>
        <taxon>Stenosarchaea group</taxon>
        <taxon>Halobacteria</taxon>
        <taxon>Halobacteriales</taxon>
        <taxon>Natronomonadaceae</taxon>
        <taxon>Halocatena</taxon>
    </lineage>
</organism>
<proteinExistence type="inferred from homology"/>
<protein>
    <submittedName>
        <fullName evidence="3">ATPase</fullName>
    </submittedName>
</protein>
<dbReference type="OrthoDB" id="46198at2157"/>
<feature type="domain" description="ArsA/GET3 Anion-transporting ATPase-like" evidence="2">
    <location>
        <begin position="4"/>
        <end position="310"/>
    </location>
</feature>
<dbReference type="Pfam" id="PF02374">
    <property type="entry name" value="ArsA_ATPase"/>
    <property type="match status" value="1"/>
</dbReference>
<comment type="similarity">
    <text evidence="1">Belongs to the arsA ATPase family.</text>
</comment>
<dbReference type="SUPFAM" id="SSF52540">
    <property type="entry name" value="P-loop containing nucleoside triphosphate hydrolases"/>
    <property type="match status" value="1"/>
</dbReference>
<dbReference type="InterPro" id="IPR025723">
    <property type="entry name" value="ArsA/GET3_ATPase-like"/>
</dbReference>
<dbReference type="Gene3D" id="3.40.50.300">
    <property type="entry name" value="P-loop containing nucleotide triphosphate hydrolases"/>
    <property type="match status" value="1"/>
</dbReference>
<evidence type="ECO:0000313" key="4">
    <source>
        <dbReference type="Proteomes" id="UP000282322"/>
    </source>
</evidence>
<dbReference type="InterPro" id="IPR027417">
    <property type="entry name" value="P-loop_NTPase"/>
</dbReference>
<evidence type="ECO:0000256" key="1">
    <source>
        <dbReference type="ARBA" id="ARBA00011040"/>
    </source>
</evidence>
<dbReference type="NCBIfam" id="TIGR00345">
    <property type="entry name" value="GET3_arsA_TRC40"/>
    <property type="match status" value="1"/>
</dbReference>
<accession>A0A3P3RC11</accession>
<name>A0A3P3RC11_9EURY</name>
<dbReference type="InterPro" id="IPR016300">
    <property type="entry name" value="ATPase_ArsA/GET3"/>
</dbReference>
<evidence type="ECO:0000259" key="2">
    <source>
        <dbReference type="Pfam" id="PF02374"/>
    </source>
</evidence>
<gene>
    <name evidence="3" type="ORF">EIK79_08375</name>
</gene>
<dbReference type="RefSeq" id="WP_124954673.1">
    <property type="nucleotide sequence ID" value="NZ_RRCH01000017.1"/>
</dbReference>
<dbReference type="PANTHER" id="PTHR10803:SF3">
    <property type="entry name" value="ATPASE GET3"/>
    <property type="match status" value="1"/>
</dbReference>
<dbReference type="PANTHER" id="PTHR10803">
    <property type="entry name" value="ARSENICAL PUMP-DRIVING ATPASE ARSENITE-TRANSLOCATING ATPASE"/>
    <property type="match status" value="1"/>
</dbReference>
<keyword evidence="4" id="KW-1185">Reference proteome</keyword>
<dbReference type="AlphaFoldDB" id="A0A3P3RC11"/>
<dbReference type="CDD" id="cd02035">
    <property type="entry name" value="ArsA"/>
    <property type="match status" value="1"/>
</dbReference>
<dbReference type="GO" id="GO:0005524">
    <property type="term" value="F:ATP binding"/>
    <property type="evidence" value="ECO:0007669"/>
    <property type="project" value="InterPro"/>
</dbReference>
<reference evidence="3 4" key="1">
    <citation type="submission" date="2018-11" db="EMBL/GenBank/DDBJ databases">
        <title>Taxonoimc description of Halomarina strain SPP-AMP-1.</title>
        <authorList>
            <person name="Pal Y."/>
            <person name="Srinivasana K."/>
            <person name="Verma A."/>
            <person name="Kumar P."/>
        </authorList>
    </citation>
    <scope>NUCLEOTIDE SEQUENCE [LARGE SCALE GENOMIC DNA]</scope>
    <source>
        <strain evidence="3 4">SPP-AMP-1</strain>
    </source>
</reference>
<sequence>MGSFAFFGGKGGVGKTTVASAHALRCSRTGDRTLVVSTDPAHSTSDVFEQEFGDEPTPVDGYEDLFAMEIDPDAEIDEHLQETKRALDDHVSASMVNTIDRQIELAHRTPGAYEAALFDRFIDVMANAEAYDRVVFDTAPTGGTLRLLSLPDALDGWIERLIEKRTQSIDLFEKAAIGDREARRKVETDPIIARLQGRKERFEFAGRMLRDSATFYLVLTPDELSIRETRRTIEDFTDHGLSVSGLVVNRLTPQPDDDEQGQGGQFLRQRCATERERLDTIQTLAPSVVATIQTRAGEIKGDLLEDVASDLSVER</sequence>
<dbReference type="GO" id="GO:0016887">
    <property type="term" value="F:ATP hydrolysis activity"/>
    <property type="evidence" value="ECO:0007669"/>
    <property type="project" value="InterPro"/>
</dbReference>